<protein>
    <submittedName>
        <fullName evidence="1">Uncharacterized protein</fullName>
    </submittedName>
</protein>
<dbReference type="EMBL" id="JBANQN010000010">
    <property type="protein sequence ID" value="KAK6777684.1"/>
    <property type="molecule type" value="Genomic_DNA"/>
</dbReference>
<proteinExistence type="predicted"/>
<sequence length="14" mass="1570">MYLNTGDKSTIRGN</sequence>
<organism evidence="1 2">
    <name type="scientific">Solanum bulbocastanum</name>
    <name type="common">Wild potato</name>
    <dbReference type="NCBI Taxonomy" id="147425"/>
    <lineage>
        <taxon>Eukaryota</taxon>
        <taxon>Viridiplantae</taxon>
        <taxon>Streptophyta</taxon>
        <taxon>Embryophyta</taxon>
        <taxon>Tracheophyta</taxon>
        <taxon>Spermatophyta</taxon>
        <taxon>Magnoliopsida</taxon>
        <taxon>eudicotyledons</taxon>
        <taxon>Gunneridae</taxon>
        <taxon>Pentapetalae</taxon>
        <taxon>asterids</taxon>
        <taxon>lamiids</taxon>
        <taxon>Solanales</taxon>
        <taxon>Solanaceae</taxon>
        <taxon>Solanoideae</taxon>
        <taxon>Solaneae</taxon>
        <taxon>Solanum</taxon>
    </lineage>
</organism>
<name>A0AAN8Y3A7_SOLBU</name>
<accession>A0AAN8Y3A7</accession>
<dbReference type="Proteomes" id="UP001371456">
    <property type="component" value="Unassembled WGS sequence"/>
</dbReference>
<reference evidence="1 2" key="1">
    <citation type="submission" date="2024-02" db="EMBL/GenBank/DDBJ databases">
        <title>de novo genome assembly of Solanum bulbocastanum strain 11H21.</title>
        <authorList>
            <person name="Hosaka A.J."/>
        </authorList>
    </citation>
    <scope>NUCLEOTIDE SEQUENCE [LARGE SCALE GENOMIC DNA]</scope>
    <source>
        <tissue evidence="1">Young leaves</tissue>
    </source>
</reference>
<gene>
    <name evidence="1" type="ORF">RDI58_024402</name>
</gene>
<keyword evidence="2" id="KW-1185">Reference proteome</keyword>
<comment type="caution">
    <text evidence="1">The sequence shown here is derived from an EMBL/GenBank/DDBJ whole genome shotgun (WGS) entry which is preliminary data.</text>
</comment>
<evidence type="ECO:0000313" key="1">
    <source>
        <dbReference type="EMBL" id="KAK6777684.1"/>
    </source>
</evidence>
<evidence type="ECO:0000313" key="2">
    <source>
        <dbReference type="Proteomes" id="UP001371456"/>
    </source>
</evidence>